<protein>
    <submittedName>
        <fullName evidence="1">Uncharacterized protein</fullName>
    </submittedName>
</protein>
<comment type="caution">
    <text evidence="1">The sequence shown here is derived from an EMBL/GenBank/DDBJ whole genome shotgun (WGS) entry which is preliminary data.</text>
</comment>
<organism evidence="1">
    <name type="scientific">marine sediment metagenome</name>
    <dbReference type="NCBI Taxonomy" id="412755"/>
    <lineage>
        <taxon>unclassified sequences</taxon>
        <taxon>metagenomes</taxon>
        <taxon>ecological metagenomes</taxon>
    </lineage>
</organism>
<dbReference type="AlphaFoldDB" id="X1L3G0"/>
<dbReference type="EMBL" id="BARU01046236">
    <property type="protein sequence ID" value="GAI00431.1"/>
    <property type="molecule type" value="Genomic_DNA"/>
</dbReference>
<proteinExistence type="predicted"/>
<sequence length="42" mass="5130">DVYYSHEWDDMPFGLLGQAGFFSHFDIHFNYMEKEILLEYHS</sequence>
<gene>
    <name evidence="1" type="ORF">S03H2_69831</name>
</gene>
<feature type="non-terminal residue" evidence="1">
    <location>
        <position position="1"/>
    </location>
</feature>
<name>X1L3G0_9ZZZZ</name>
<accession>X1L3G0</accession>
<evidence type="ECO:0000313" key="1">
    <source>
        <dbReference type="EMBL" id="GAI00431.1"/>
    </source>
</evidence>
<reference evidence="1" key="1">
    <citation type="journal article" date="2014" name="Front. Microbiol.">
        <title>High frequency of phylogenetically diverse reductive dehalogenase-homologous genes in deep subseafloor sedimentary metagenomes.</title>
        <authorList>
            <person name="Kawai M."/>
            <person name="Futagami T."/>
            <person name="Toyoda A."/>
            <person name="Takaki Y."/>
            <person name="Nishi S."/>
            <person name="Hori S."/>
            <person name="Arai W."/>
            <person name="Tsubouchi T."/>
            <person name="Morono Y."/>
            <person name="Uchiyama I."/>
            <person name="Ito T."/>
            <person name="Fujiyama A."/>
            <person name="Inagaki F."/>
            <person name="Takami H."/>
        </authorList>
    </citation>
    <scope>NUCLEOTIDE SEQUENCE</scope>
    <source>
        <strain evidence="1">Expedition CK06-06</strain>
    </source>
</reference>